<dbReference type="AlphaFoldDB" id="A0A913XQB8"/>
<dbReference type="GO" id="GO:0022857">
    <property type="term" value="F:transmembrane transporter activity"/>
    <property type="evidence" value="ECO:0007669"/>
    <property type="project" value="InterPro"/>
</dbReference>
<feature type="transmembrane region" description="Helical" evidence="2">
    <location>
        <begin position="231"/>
        <end position="250"/>
    </location>
</feature>
<protein>
    <recommendedName>
        <fullName evidence="3">Major facilitator superfamily (MFS) profile domain-containing protein</fullName>
    </recommendedName>
</protein>
<dbReference type="OrthoDB" id="5988195at2759"/>
<feature type="transmembrane region" description="Helical" evidence="2">
    <location>
        <begin position="112"/>
        <end position="133"/>
    </location>
</feature>
<feature type="transmembrane region" description="Helical" evidence="2">
    <location>
        <begin position="319"/>
        <end position="336"/>
    </location>
</feature>
<dbReference type="PROSITE" id="PS50850">
    <property type="entry name" value="MFS"/>
    <property type="match status" value="1"/>
</dbReference>
<keyword evidence="2" id="KW-0472">Membrane</keyword>
<dbReference type="GeneID" id="110245635"/>
<sequence>MAACPRKRETKYSWLVCVCAAITNGMTSSVFFSFGVFLPVFMKAFDESREKTALLGSLTYFLGMFLCLLAGKICNRYGCRVSIIIGTISCIAALLVSSWATGMTYLFISLPILYGLGIALNLMACFLMVALYFDKNRHLALGFVAAGASAGYFVVAPIAQELISSFGWRNALRIESGMLLCCGIATIIVFDTNVEADPNGCADACDSSRCIRHEKKYSWNNLKKTLNFCSLYYSVSVTTLFIVSLSHYSLPIHLVRSCEEVGISSSKSSYLYIGIGIGSFVAKIAAGKLCQFVKPIYVNQASSLFSGISALTVSMSKSYIVLVIITVVFGLADGAFQSSYNSIALSTPDPQKRAYAYGGANMVISLAFVLGPMITGRIADLHSYKEAFIVSGVVTIVGALVPFVLCFRRDSASQTRTNILMEELVVFEKLSVV</sequence>
<feature type="transmembrane region" description="Helical" evidence="2">
    <location>
        <begin position="140"/>
        <end position="159"/>
    </location>
</feature>
<feature type="transmembrane region" description="Helical" evidence="2">
    <location>
        <begin position="83"/>
        <end position="106"/>
    </location>
</feature>
<comment type="subcellular location">
    <subcellularLocation>
        <location evidence="1">Membrane</location>
        <topology evidence="1">Multi-pass membrane protein</topology>
    </subcellularLocation>
</comment>
<name>A0A913XQB8_EXADI</name>
<feature type="transmembrane region" description="Helical" evidence="2">
    <location>
        <begin position="356"/>
        <end position="375"/>
    </location>
</feature>
<dbReference type="InterPro" id="IPR020846">
    <property type="entry name" value="MFS_dom"/>
</dbReference>
<dbReference type="SUPFAM" id="SSF103473">
    <property type="entry name" value="MFS general substrate transporter"/>
    <property type="match status" value="1"/>
</dbReference>
<keyword evidence="2" id="KW-0812">Transmembrane</keyword>
<dbReference type="InterPro" id="IPR011701">
    <property type="entry name" value="MFS"/>
</dbReference>
<reference evidence="4" key="1">
    <citation type="submission" date="2022-11" db="UniProtKB">
        <authorList>
            <consortium name="EnsemblMetazoa"/>
        </authorList>
    </citation>
    <scope>IDENTIFICATION</scope>
</reference>
<dbReference type="PANTHER" id="PTHR11360">
    <property type="entry name" value="MONOCARBOXYLATE TRANSPORTER"/>
    <property type="match status" value="1"/>
</dbReference>
<feature type="transmembrane region" description="Helical" evidence="2">
    <location>
        <begin position="171"/>
        <end position="190"/>
    </location>
</feature>
<keyword evidence="5" id="KW-1185">Reference proteome</keyword>
<dbReference type="Gene3D" id="1.20.1250.20">
    <property type="entry name" value="MFS general substrate transporter like domains"/>
    <property type="match status" value="1"/>
</dbReference>
<feature type="transmembrane region" description="Helical" evidence="2">
    <location>
        <begin position="53"/>
        <end position="71"/>
    </location>
</feature>
<dbReference type="RefSeq" id="XP_020907585.1">
    <property type="nucleotide sequence ID" value="XM_021051926.2"/>
</dbReference>
<evidence type="ECO:0000256" key="2">
    <source>
        <dbReference type="SAM" id="Phobius"/>
    </source>
</evidence>
<feature type="transmembrane region" description="Helical" evidence="2">
    <location>
        <begin position="12"/>
        <end position="41"/>
    </location>
</feature>
<evidence type="ECO:0000313" key="5">
    <source>
        <dbReference type="Proteomes" id="UP000887567"/>
    </source>
</evidence>
<evidence type="ECO:0000259" key="3">
    <source>
        <dbReference type="PROSITE" id="PS50850"/>
    </source>
</evidence>
<dbReference type="OMA" id="RIWVILT"/>
<proteinExistence type="predicted"/>
<dbReference type="Pfam" id="PF07690">
    <property type="entry name" value="MFS_1"/>
    <property type="match status" value="1"/>
</dbReference>
<accession>A0A913XQB8</accession>
<dbReference type="Proteomes" id="UP000887567">
    <property type="component" value="Unplaced"/>
</dbReference>
<keyword evidence="2" id="KW-1133">Transmembrane helix</keyword>
<evidence type="ECO:0000256" key="1">
    <source>
        <dbReference type="ARBA" id="ARBA00004141"/>
    </source>
</evidence>
<dbReference type="KEGG" id="epa:110245635"/>
<feature type="transmembrane region" description="Helical" evidence="2">
    <location>
        <begin position="387"/>
        <end position="407"/>
    </location>
</feature>
<dbReference type="InterPro" id="IPR050327">
    <property type="entry name" value="Proton-linked_MCT"/>
</dbReference>
<dbReference type="GO" id="GO:0016020">
    <property type="term" value="C:membrane"/>
    <property type="evidence" value="ECO:0007669"/>
    <property type="project" value="UniProtKB-SubCell"/>
</dbReference>
<dbReference type="EnsemblMetazoa" id="XM_021051926.2">
    <property type="protein sequence ID" value="XP_020907585.1"/>
    <property type="gene ID" value="LOC110245635"/>
</dbReference>
<dbReference type="PANTHER" id="PTHR11360:SF251">
    <property type="entry name" value="MAJOR FACILITATOR SUPERFAMILY (MFS) PROFILE DOMAIN-CONTAINING PROTEIN"/>
    <property type="match status" value="1"/>
</dbReference>
<evidence type="ECO:0000313" key="4">
    <source>
        <dbReference type="EnsemblMetazoa" id="XP_020907585.1"/>
    </source>
</evidence>
<feature type="domain" description="Major facilitator superfamily (MFS) profile" evidence="3">
    <location>
        <begin position="13"/>
        <end position="410"/>
    </location>
</feature>
<organism evidence="4 5">
    <name type="scientific">Exaiptasia diaphana</name>
    <name type="common">Tropical sea anemone</name>
    <name type="synonym">Aiptasia pulchella</name>
    <dbReference type="NCBI Taxonomy" id="2652724"/>
    <lineage>
        <taxon>Eukaryota</taxon>
        <taxon>Metazoa</taxon>
        <taxon>Cnidaria</taxon>
        <taxon>Anthozoa</taxon>
        <taxon>Hexacorallia</taxon>
        <taxon>Actiniaria</taxon>
        <taxon>Aiptasiidae</taxon>
        <taxon>Exaiptasia</taxon>
    </lineage>
</organism>
<dbReference type="InterPro" id="IPR036259">
    <property type="entry name" value="MFS_trans_sf"/>
</dbReference>